<evidence type="ECO:0000313" key="4">
    <source>
        <dbReference type="EMBL" id="KAK4206510.1"/>
    </source>
</evidence>
<gene>
    <name evidence="4" type="ORF">QBC37DRAFT_124517</name>
</gene>
<dbReference type="Proteomes" id="UP001301769">
    <property type="component" value="Unassembled WGS sequence"/>
</dbReference>
<comment type="caution">
    <text evidence="4">The sequence shown here is derived from an EMBL/GenBank/DDBJ whole genome shotgun (WGS) entry which is preliminary data.</text>
</comment>
<dbReference type="AlphaFoldDB" id="A0AAN6XVV0"/>
<feature type="region of interest" description="Disordered" evidence="1">
    <location>
        <begin position="101"/>
        <end position="194"/>
    </location>
</feature>
<sequence length="758" mass="84150">MRLLTRSTSGDLIKVMPNFRPIAPRGTGSPTSSVSSIAPKRSKCHHDDLAWEAIRPTIYQLYIQENKSAAQVLDALSSNRGNPFKTCRRTLFTKFREWGLRKNKQHPNDPANPDDNPGASGSSGPVVSLSPTTRDSPIEDTPNMDSVSQPSGDSATSPITTTEPTEPIYQGEDGDMLSRPNESGDTMDDNDTWGHLPTLDVLVDTFDKRFHLVDAEDQSTSEVKSSSNTSKPRNDLFATAGTDFADSFVCFPDQEGEHVSDPATATDGVFAEDQHDECYWDEISCPESPPELCLSCNIGQDSKLERKIDALDYVYQDAETIQFPSERVYDAGDTEADFIDSGFKPLRIYKICVPPREERLSKVWDTPRDFLIAIADLEERQKLEDESRERIRQFRISFINQCKLLQPVLLQGYETLRPLANQLKSRHRVWHRAIKTMRGLARLKAPSGLRDVVSFLCVSRAVVECSQEDRPAHLLEFSQDLDKWKLAFPEIGDIARHMWGIKVDGNFSFPRSYNVLDPSATSFSAEFITKLKESVVSLIGKTVDMFDLDEDSVPNLRHQPTPNSDTPSQQSVTPKNPYLSSSEHLGPTHAHRRKRKRRRSGGTLSGETSSKPPSPGVERLYDLTSRDKRFSAVAVTLATGFIFAIVIFFILCMIYGCNGAAVPFGLTIDPWRPHAWRASPGPDVAADAAVHADAARQSEPGDEVAQGAPSAAATSLAEQSDWGPPMVSIPSTPFEIWTPDHVPTSPTLDFNFEMWSSG</sequence>
<evidence type="ECO:0000259" key="3">
    <source>
        <dbReference type="Pfam" id="PF14420"/>
    </source>
</evidence>
<feature type="region of interest" description="Disordered" evidence="1">
    <location>
        <begin position="552"/>
        <end position="618"/>
    </location>
</feature>
<feature type="compositionally biased region" description="Low complexity" evidence="1">
    <location>
        <begin position="158"/>
        <end position="168"/>
    </location>
</feature>
<feature type="transmembrane region" description="Helical" evidence="2">
    <location>
        <begin position="630"/>
        <end position="656"/>
    </location>
</feature>
<name>A0AAN6XVV0_9PEZI</name>
<proteinExistence type="predicted"/>
<evidence type="ECO:0000256" key="1">
    <source>
        <dbReference type="SAM" id="MobiDB-lite"/>
    </source>
</evidence>
<keyword evidence="2" id="KW-1133">Transmembrane helix</keyword>
<keyword evidence="5" id="KW-1185">Reference proteome</keyword>
<evidence type="ECO:0000256" key="2">
    <source>
        <dbReference type="SAM" id="Phobius"/>
    </source>
</evidence>
<feature type="compositionally biased region" description="Low complexity" evidence="1">
    <location>
        <begin position="108"/>
        <end position="133"/>
    </location>
</feature>
<dbReference type="EMBL" id="MU858396">
    <property type="protein sequence ID" value="KAK4206510.1"/>
    <property type="molecule type" value="Genomic_DNA"/>
</dbReference>
<dbReference type="Pfam" id="PF14420">
    <property type="entry name" value="Clr5"/>
    <property type="match status" value="1"/>
</dbReference>
<feature type="compositionally biased region" description="Polar residues" evidence="1">
    <location>
        <begin position="143"/>
        <end position="157"/>
    </location>
</feature>
<reference evidence="4" key="1">
    <citation type="journal article" date="2023" name="Mol. Phylogenet. Evol.">
        <title>Genome-scale phylogeny and comparative genomics of the fungal order Sordariales.</title>
        <authorList>
            <person name="Hensen N."/>
            <person name="Bonometti L."/>
            <person name="Westerberg I."/>
            <person name="Brannstrom I.O."/>
            <person name="Guillou S."/>
            <person name="Cros-Aarteil S."/>
            <person name="Calhoun S."/>
            <person name="Haridas S."/>
            <person name="Kuo A."/>
            <person name="Mondo S."/>
            <person name="Pangilinan J."/>
            <person name="Riley R."/>
            <person name="LaButti K."/>
            <person name="Andreopoulos B."/>
            <person name="Lipzen A."/>
            <person name="Chen C."/>
            <person name="Yan M."/>
            <person name="Daum C."/>
            <person name="Ng V."/>
            <person name="Clum A."/>
            <person name="Steindorff A."/>
            <person name="Ohm R.A."/>
            <person name="Martin F."/>
            <person name="Silar P."/>
            <person name="Natvig D.O."/>
            <person name="Lalanne C."/>
            <person name="Gautier V."/>
            <person name="Ament-Velasquez S.L."/>
            <person name="Kruys A."/>
            <person name="Hutchinson M.I."/>
            <person name="Powell A.J."/>
            <person name="Barry K."/>
            <person name="Miller A.N."/>
            <person name="Grigoriev I.V."/>
            <person name="Debuchy R."/>
            <person name="Gladieux P."/>
            <person name="Hiltunen Thoren M."/>
            <person name="Johannesson H."/>
        </authorList>
    </citation>
    <scope>NUCLEOTIDE SEQUENCE</scope>
    <source>
        <strain evidence="4">PSN293</strain>
    </source>
</reference>
<feature type="compositionally biased region" description="Polar residues" evidence="1">
    <location>
        <begin position="558"/>
        <end position="583"/>
    </location>
</feature>
<feature type="region of interest" description="Disordered" evidence="1">
    <location>
        <begin position="19"/>
        <end position="41"/>
    </location>
</feature>
<feature type="domain" description="Clr5" evidence="3">
    <location>
        <begin position="50"/>
        <end position="102"/>
    </location>
</feature>
<accession>A0AAN6XVV0</accession>
<protein>
    <recommendedName>
        <fullName evidence="3">Clr5 domain-containing protein</fullName>
    </recommendedName>
</protein>
<organism evidence="4 5">
    <name type="scientific">Rhypophila decipiens</name>
    <dbReference type="NCBI Taxonomy" id="261697"/>
    <lineage>
        <taxon>Eukaryota</taxon>
        <taxon>Fungi</taxon>
        <taxon>Dikarya</taxon>
        <taxon>Ascomycota</taxon>
        <taxon>Pezizomycotina</taxon>
        <taxon>Sordariomycetes</taxon>
        <taxon>Sordariomycetidae</taxon>
        <taxon>Sordariales</taxon>
        <taxon>Naviculisporaceae</taxon>
        <taxon>Rhypophila</taxon>
    </lineage>
</organism>
<keyword evidence="2" id="KW-0812">Transmembrane</keyword>
<feature type="compositionally biased region" description="Basic residues" evidence="1">
    <location>
        <begin position="589"/>
        <end position="600"/>
    </location>
</feature>
<keyword evidence="2" id="KW-0472">Membrane</keyword>
<reference evidence="4" key="2">
    <citation type="submission" date="2023-05" db="EMBL/GenBank/DDBJ databases">
        <authorList>
            <consortium name="Lawrence Berkeley National Laboratory"/>
            <person name="Steindorff A."/>
            <person name="Hensen N."/>
            <person name="Bonometti L."/>
            <person name="Westerberg I."/>
            <person name="Brannstrom I.O."/>
            <person name="Guillou S."/>
            <person name="Cros-Aarteil S."/>
            <person name="Calhoun S."/>
            <person name="Haridas S."/>
            <person name="Kuo A."/>
            <person name="Mondo S."/>
            <person name="Pangilinan J."/>
            <person name="Riley R."/>
            <person name="Labutti K."/>
            <person name="Andreopoulos B."/>
            <person name="Lipzen A."/>
            <person name="Chen C."/>
            <person name="Yanf M."/>
            <person name="Daum C."/>
            <person name="Ng V."/>
            <person name="Clum A."/>
            <person name="Ohm R."/>
            <person name="Martin F."/>
            <person name="Silar P."/>
            <person name="Natvig D."/>
            <person name="Lalanne C."/>
            <person name="Gautier V."/>
            <person name="Ament-Velasquez S.L."/>
            <person name="Kruys A."/>
            <person name="Hutchinson M.I."/>
            <person name="Powell A.J."/>
            <person name="Barry K."/>
            <person name="Miller A.N."/>
            <person name="Grigoriev I.V."/>
            <person name="Debuchy R."/>
            <person name="Gladieux P."/>
            <person name="Thoren M.H."/>
            <person name="Johannesson H."/>
        </authorList>
    </citation>
    <scope>NUCLEOTIDE SEQUENCE</scope>
    <source>
        <strain evidence="4">PSN293</strain>
    </source>
</reference>
<dbReference type="InterPro" id="IPR025676">
    <property type="entry name" value="Clr5_dom"/>
</dbReference>
<evidence type="ECO:0000313" key="5">
    <source>
        <dbReference type="Proteomes" id="UP001301769"/>
    </source>
</evidence>
<feature type="region of interest" description="Disordered" evidence="1">
    <location>
        <begin position="693"/>
        <end position="723"/>
    </location>
</feature>